<evidence type="ECO:0000313" key="2">
    <source>
        <dbReference type="EMBL" id="SEP04691.1"/>
    </source>
</evidence>
<keyword evidence="1" id="KW-1133">Transmembrane helix</keyword>
<accession>A0A1H8UNG1</accession>
<dbReference type="STRING" id="673521.SAMN05660991_02965"/>
<evidence type="ECO:0000256" key="1">
    <source>
        <dbReference type="SAM" id="Phobius"/>
    </source>
</evidence>
<proteinExistence type="predicted"/>
<dbReference type="Proteomes" id="UP000198960">
    <property type="component" value="Unassembled WGS sequence"/>
</dbReference>
<dbReference type="OrthoDB" id="3474409at2"/>
<feature type="transmembrane region" description="Helical" evidence="1">
    <location>
        <begin position="198"/>
        <end position="220"/>
    </location>
</feature>
<sequence>MTGARLRWHERLLEVRIARRGVRTRVTLLVDSAPAAEVDGLGLLRLPVRLGDGRAAVVVVVTPLPGVALRTVLLRPAADAPGDDDADPDPDADPAALATAERHPFSPAPGTAAARVQAFEQRHPRLWATRHVVLGVGKALAALLGLAVLLQALVRPLLQWLAGLVPALDLPSIPWPDVDLPSIPWPDVDLPDLAPPGWVAAVLATAKFWVPVLVGVVLAVREARRRRRPPPGEDDPDAHR</sequence>
<protein>
    <submittedName>
        <fullName evidence="2">Uncharacterized protein</fullName>
    </submittedName>
</protein>
<keyword evidence="1" id="KW-0812">Transmembrane</keyword>
<keyword evidence="1" id="KW-0472">Membrane</keyword>
<gene>
    <name evidence="2" type="ORF">SAMN05660991_02965</name>
</gene>
<keyword evidence="3" id="KW-1185">Reference proteome</keyword>
<reference evidence="3" key="1">
    <citation type="submission" date="2016-10" db="EMBL/GenBank/DDBJ databases">
        <authorList>
            <person name="Varghese N."/>
            <person name="Submissions S."/>
        </authorList>
    </citation>
    <scope>NUCLEOTIDE SEQUENCE [LARGE SCALE GENOMIC DNA]</scope>
    <source>
        <strain evidence="3">DSM 45413</strain>
    </source>
</reference>
<dbReference type="RefSeq" id="WP_091944833.1">
    <property type="nucleotide sequence ID" value="NZ_FOEE01000009.1"/>
</dbReference>
<organism evidence="2 3">
    <name type="scientific">Trujillonella endophytica</name>
    <dbReference type="NCBI Taxonomy" id="673521"/>
    <lineage>
        <taxon>Bacteria</taxon>
        <taxon>Bacillati</taxon>
        <taxon>Actinomycetota</taxon>
        <taxon>Actinomycetes</taxon>
        <taxon>Geodermatophilales</taxon>
        <taxon>Geodermatophilaceae</taxon>
        <taxon>Trujillonella</taxon>
    </lineage>
</organism>
<dbReference type="AlphaFoldDB" id="A0A1H8UNG1"/>
<evidence type="ECO:0000313" key="3">
    <source>
        <dbReference type="Proteomes" id="UP000198960"/>
    </source>
</evidence>
<feature type="transmembrane region" description="Helical" evidence="1">
    <location>
        <begin position="132"/>
        <end position="154"/>
    </location>
</feature>
<name>A0A1H8UNG1_9ACTN</name>
<dbReference type="EMBL" id="FOEE01000009">
    <property type="protein sequence ID" value="SEP04691.1"/>
    <property type="molecule type" value="Genomic_DNA"/>
</dbReference>